<keyword evidence="1" id="KW-0812">Transmembrane</keyword>
<dbReference type="InterPro" id="IPR052514">
    <property type="entry name" value="SAM-dependent_MTase"/>
</dbReference>
<evidence type="ECO:0000259" key="2">
    <source>
        <dbReference type="Pfam" id="PF05050"/>
    </source>
</evidence>
<evidence type="ECO:0000313" key="3">
    <source>
        <dbReference type="EMBL" id="CAB4901288.1"/>
    </source>
</evidence>
<sequence>MDAVFDVPTSLGAPSARLTLEGPHPSYVRTSILRRGILGYGGFTAAALYALAGRKPRGTFFDIGANIGLYSALLGTSFPHLNIHAFEPFPDSCDNLEAIAAANGLDITLHRCAISDAIGTASLTISAQSDASHSLSTRRNSGTGNIEVPTTTLDALVRELGVIPDLIKVDVERHEPAVVRGGIRTLTEHRPIVVIELLGSRSEADKALSTRKGATLNPEARETRQAFVQMGYAPQRIKRPAHLDDTVGKGTSHDFIMWPDGIDPEFDATYARWVDTLVELRNDARTQRQEPDSGI</sequence>
<feature type="domain" description="Methyltransferase FkbM" evidence="2">
    <location>
        <begin position="62"/>
        <end position="232"/>
    </location>
</feature>
<organism evidence="3">
    <name type="scientific">freshwater metagenome</name>
    <dbReference type="NCBI Taxonomy" id="449393"/>
    <lineage>
        <taxon>unclassified sequences</taxon>
        <taxon>metagenomes</taxon>
        <taxon>ecological metagenomes</taxon>
    </lineage>
</organism>
<dbReference type="PANTHER" id="PTHR34203:SF15">
    <property type="entry name" value="SLL1173 PROTEIN"/>
    <property type="match status" value="1"/>
</dbReference>
<dbReference type="InterPro" id="IPR029063">
    <property type="entry name" value="SAM-dependent_MTases_sf"/>
</dbReference>
<keyword evidence="1" id="KW-1133">Transmembrane helix</keyword>
<dbReference type="NCBIfam" id="TIGR01444">
    <property type="entry name" value="fkbM_fam"/>
    <property type="match status" value="1"/>
</dbReference>
<dbReference type="PANTHER" id="PTHR34203">
    <property type="entry name" value="METHYLTRANSFERASE, FKBM FAMILY PROTEIN"/>
    <property type="match status" value="1"/>
</dbReference>
<protein>
    <submittedName>
        <fullName evidence="3">Unannotated protein</fullName>
    </submittedName>
</protein>
<dbReference type="AlphaFoldDB" id="A0A6J7G4I7"/>
<name>A0A6J7G4I7_9ZZZZ</name>
<keyword evidence="1" id="KW-0472">Membrane</keyword>
<dbReference type="Pfam" id="PF05050">
    <property type="entry name" value="Methyltransf_21"/>
    <property type="match status" value="1"/>
</dbReference>
<dbReference type="EMBL" id="CAFBMR010000002">
    <property type="protein sequence ID" value="CAB4901288.1"/>
    <property type="molecule type" value="Genomic_DNA"/>
</dbReference>
<dbReference type="SUPFAM" id="SSF53335">
    <property type="entry name" value="S-adenosyl-L-methionine-dependent methyltransferases"/>
    <property type="match status" value="1"/>
</dbReference>
<dbReference type="InterPro" id="IPR006342">
    <property type="entry name" value="FkbM_mtfrase"/>
</dbReference>
<dbReference type="Gene3D" id="3.40.50.150">
    <property type="entry name" value="Vaccinia Virus protein VP39"/>
    <property type="match status" value="1"/>
</dbReference>
<proteinExistence type="predicted"/>
<gene>
    <name evidence="3" type="ORF">UFOPK3610_00140</name>
</gene>
<accession>A0A6J7G4I7</accession>
<reference evidence="3" key="1">
    <citation type="submission" date="2020-05" db="EMBL/GenBank/DDBJ databases">
        <authorList>
            <person name="Chiriac C."/>
            <person name="Salcher M."/>
            <person name="Ghai R."/>
            <person name="Kavagutti S V."/>
        </authorList>
    </citation>
    <scope>NUCLEOTIDE SEQUENCE</scope>
</reference>
<feature type="transmembrane region" description="Helical" evidence="1">
    <location>
        <begin position="32"/>
        <end position="52"/>
    </location>
</feature>
<evidence type="ECO:0000256" key="1">
    <source>
        <dbReference type="SAM" id="Phobius"/>
    </source>
</evidence>